<feature type="chain" id="PRO_5042846351" evidence="4">
    <location>
        <begin position="25"/>
        <end position="288"/>
    </location>
</feature>
<dbReference type="AlphaFoldDB" id="A0AAQ4PEG0"/>
<feature type="signal peptide" evidence="4">
    <location>
        <begin position="1"/>
        <end position="24"/>
    </location>
</feature>
<sequence length="288" mass="31360">MAAVFWTMGLSLLLQGCLWSVGQTDTGCIRWTASGTDVCCQACHPGNRLVKDCGPRPKELCTPCERGAFVEKPNMCTTCTRCLGALVEVEKCTTTTDTKCGCKEGLTCGDDRCSFCVDKCDKGSCRPCPDGTFNDQVHQMCKPWSTKCPNPAEHIVAGGNALTDITCGVSLRPAKSPKRPDPTEEAWPFVLSMVTSLLLTSFGTVVIITIIIISRRRSRIMAKKALQKREEEEEEKGKAIPRTLIIDSPTDDPRTLIAIECSFHEAEQEQGSSSESLASDDSAERLIA</sequence>
<comment type="caution">
    <text evidence="1">Lacks conserved residue(s) required for the propagation of feature annotation.</text>
</comment>
<feature type="transmembrane region" description="Helical" evidence="3">
    <location>
        <begin position="186"/>
        <end position="213"/>
    </location>
</feature>
<dbReference type="SUPFAM" id="SSF57586">
    <property type="entry name" value="TNF receptor-like"/>
    <property type="match status" value="2"/>
</dbReference>
<dbReference type="GeneTree" id="ENSGT00940000166327"/>
<reference evidence="6 7" key="1">
    <citation type="journal article" date="2021" name="G3 (Bethesda)">
        <title>Improved contiguity of the threespine stickleback genome using long-read sequencing.</title>
        <authorList>
            <person name="Nath S."/>
            <person name="Shaw D.E."/>
            <person name="White M.A."/>
        </authorList>
    </citation>
    <scope>NUCLEOTIDE SEQUENCE [LARGE SCALE GENOMIC DNA]</scope>
    <source>
        <strain evidence="6 7">Lake Benthic</strain>
    </source>
</reference>
<dbReference type="Ensembl" id="ENSGACT00000080485.1">
    <property type="protein sequence ID" value="ENSGACP00000037255.1"/>
    <property type="gene ID" value="ENSGACG00000037579.1"/>
</dbReference>
<evidence type="ECO:0000256" key="1">
    <source>
        <dbReference type="PROSITE-ProRule" id="PRU00206"/>
    </source>
</evidence>
<evidence type="ECO:0000259" key="5">
    <source>
        <dbReference type="PROSITE" id="PS50050"/>
    </source>
</evidence>
<evidence type="ECO:0000256" key="4">
    <source>
        <dbReference type="SAM" id="SignalP"/>
    </source>
</evidence>
<evidence type="ECO:0000256" key="2">
    <source>
        <dbReference type="SAM" id="MobiDB-lite"/>
    </source>
</evidence>
<keyword evidence="7" id="KW-1185">Reference proteome</keyword>
<evidence type="ECO:0000256" key="3">
    <source>
        <dbReference type="SAM" id="Phobius"/>
    </source>
</evidence>
<feature type="compositionally biased region" description="Low complexity" evidence="2">
    <location>
        <begin position="269"/>
        <end position="280"/>
    </location>
</feature>
<feature type="domain" description="TNFR-Cys" evidence="5">
    <location>
        <begin position="63"/>
        <end position="100"/>
    </location>
</feature>
<dbReference type="PANTHER" id="PTHR47139:SF4">
    <property type="entry name" value="TUMOR NECROSIS FACTOR RECEPTOR SUPERFAMILY MEMBER 9 ISOFORM X1-RELATED"/>
    <property type="match status" value="1"/>
</dbReference>
<name>A0AAQ4PEG0_GASAC</name>
<protein>
    <submittedName>
        <fullName evidence="6">Tumor necrosis factor receptor superfamily, member 9a</fullName>
    </submittedName>
</protein>
<keyword evidence="1" id="KW-1015">Disulfide bond</keyword>
<evidence type="ECO:0000313" key="6">
    <source>
        <dbReference type="Ensembl" id="ENSGACP00000037255.1"/>
    </source>
</evidence>
<reference evidence="6" key="2">
    <citation type="submission" date="2025-08" db="UniProtKB">
        <authorList>
            <consortium name="Ensembl"/>
        </authorList>
    </citation>
    <scope>IDENTIFICATION</scope>
</reference>
<keyword evidence="4" id="KW-0732">Signal</keyword>
<proteinExistence type="predicted"/>
<feature type="disulfide bond" evidence="1">
    <location>
        <begin position="79"/>
        <end position="92"/>
    </location>
</feature>
<dbReference type="GO" id="GO:0042127">
    <property type="term" value="P:regulation of cell population proliferation"/>
    <property type="evidence" value="ECO:0007669"/>
    <property type="project" value="TreeGrafter"/>
</dbReference>
<feature type="region of interest" description="Disordered" evidence="2">
    <location>
        <begin position="265"/>
        <end position="288"/>
    </location>
</feature>
<dbReference type="Gene3D" id="2.10.50.10">
    <property type="entry name" value="Tumor Necrosis Factor Receptor, subunit A, domain 2"/>
    <property type="match status" value="2"/>
</dbReference>
<dbReference type="PROSITE" id="PS50050">
    <property type="entry name" value="TNFR_NGFR_2"/>
    <property type="match status" value="1"/>
</dbReference>
<accession>A0AAQ4PEG0</accession>
<keyword evidence="3" id="KW-1133">Transmembrane helix</keyword>
<organism evidence="6 7">
    <name type="scientific">Gasterosteus aculeatus aculeatus</name>
    <name type="common">three-spined stickleback</name>
    <dbReference type="NCBI Taxonomy" id="481459"/>
    <lineage>
        <taxon>Eukaryota</taxon>
        <taxon>Metazoa</taxon>
        <taxon>Chordata</taxon>
        <taxon>Craniata</taxon>
        <taxon>Vertebrata</taxon>
        <taxon>Euteleostomi</taxon>
        <taxon>Actinopterygii</taxon>
        <taxon>Neopterygii</taxon>
        <taxon>Teleostei</taxon>
        <taxon>Neoteleostei</taxon>
        <taxon>Acanthomorphata</taxon>
        <taxon>Eupercaria</taxon>
        <taxon>Perciformes</taxon>
        <taxon>Cottioidei</taxon>
        <taxon>Gasterosteales</taxon>
        <taxon>Gasterosteidae</taxon>
        <taxon>Gasterosteus</taxon>
    </lineage>
</organism>
<reference evidence="6" key="3">
    <citation type="submission" date="2025-09" db="UniProtKB">
        <authorList>
            <consortium name="Ensembl"/>
        </authorList>
    </citation>
    <scope>IDENTIFICATION</scope>
</reference>
<dbReference type="GO" id="GO:0038023">
    <property type="term" value="F:signaling receptor activity"/>
    <property type="evidence" value="ECO:0007669"/>
    <property type="project" value="TreeGrafter"/>
</dbReference>
<dbReference type="SMART" id="SM00208">
    <property type="entry name" value="TNFR"/>
    <property type="match status" value="3"/>
</dbReference>
<dbReference type="Proteomes" id="UP000007635">
    <property type="component" value="Chromosome XII"/>
</dbReference>
<keyword evidence="3" id="KW-0472">Membrane</keyword>
<dbReference type="PANTHER" id="PTHR47139">
    <property type="entry name" value="TUMOR NECROSIS FACTOR RECEPTOR SUPERFAMILY MEMBER 9"/>
    <property type="match status" value="1"/>
</dbReference>
<evidence type="ECO:0000313" key="7">
    <source>
        <dbReference type="Proteomes" id="UP000007635"/>
    </source>
</evidence>
<dbReference type="InterPro" id="IPR001368">
    <property type="entry name" value="TNFR/NGFR_Cys_rich_reg"/>
</dbReference>
<feature type="disulfide bond" evidence="1">
    <location>
        <begin position="82"/>
        <end position="100"/>
    </location>
</feature>
<feature type="repeat" description="TNFR-Cys" evidence="1">
    <location>
        <begin position="63"/>
        <end position="100"/>
    </location>
</feature>
<keyword evidence="3" id="KW-0812">Transmembrane</keyword>
<dbReference type="Pfam" id="PF00020">
    <property type="entry name" value="TNFR_c6"/>
    <property type="match status" value="2"/>
</dbReference>